<dbReference type="InterPro" id="IPR012337">
    <property type="entry name" value="RNaseH-like_sf"/>
</dbReference>
<protein>
    <recommendedName>
        <fullName evidence="1">RNase H type-1 domain-containing protein</fullName>
    </recommendedName>
</protein>
<reference evidence="2" key="1">
    <citation type="submission" date="2019-12" db="EMBL/GenBank/DDBJ databases">
        <title>Genome sequencing and annotation of Brassica cretica.</title>
        <authorList>
            <person name="Studholme D.J."/>
            <person name="Sarris P.F."/>
        </authorList>
    </citation>
    <scope>NUCLEOTIDE SEQUENCE</scope>
    <source>
        <strain evidence="2">PFS-001/15</strain>
        <tissue evidence="2">Leaf</tissue>
    </source>
</reference>
<sequence length="186" mass="19798">MILKAIKLAKEWQSAQPSQPSHMKNVISPKDCPNSIPQVPTNSLICFSDAAWISSSGDSGLGWVAKDPDGTVRFQGSDTRQCVASALMAEAMALKSSLSLAISSGFKDVVCFTDSKSLVGLLTGTSSVVALKGIIHDISVLSSSLNSTSYQFISRDCNSDADRLAKDALFLFSDSPSRIRTFVSNV</sequence>
<dbReference type="PANTHER" id="PTHR47074:SF49">
    <property type="entry name" value="POLYNUCLEOTIDYL TRANSFERASE, RIBONUCLEASE H-LIKE SUPERFAMILY PROTEIN"/>
    <property type="match status" value="1"/>
</dbReference>
<dbReference type="Gene3D" id="3.30.420.10">
    <property type="entry name" value="Ribonuclease H-like superfamily/Ribonuclease H"/>
    <property type="match status" value="1"/>
</dbReference>
<accession>A0A8S9KQE0</accession>
<dbReference type="InterPro" id="IPR044730">
    <property type="entry name" value="RNase_H-like_dom_plant"/>
</dbReference>
<dbReference type="AlphaFoldDB" id="A0A8S9KQE0"/>
<dbReference type="InterPro" id="IPR002156">
    <property type="entry name" value="RNaseH_domain"/>
</dbReference>
<comment type="caution">
    <text evidence="2">The sequence shown here is derived from an EMBL/GenBank/DDBJ whole genome shotgun (WGS) entry which is preliminary data.</text>
</comment>
<feature type="domain" description="RNase H type-1" evidence="1">
    <location>
        <begin position="48"/>
        <end position="168"/>
    </location>
</feature>
<gene>
    <name evidence="2" type="ORF">F2Q68_00006976</name>
</gene>
<dbReference type="CDD" id="cd06222">
    <property type="entry name" value="RNase_H_like"/>
    <property type="match status" value="1"/>
</dbReference>
<dbReference type="PANTHER" id="PTHR47074">
    <property type="entry name" value="BNAC02G40300D PROTEIN"/>
    <property type="match status" value="1"/>
</dbReference>
<name>A0A8S9KQE0_BRACR</name>
<dbReference type="InterPro" id="IPR036397">
    <property type="entry name" value="RNaseH_sf"/>
</dbReference>
<proteinExistence type="predicted"/>
<dbReference type="GO" id="GO:0003676">
    <property type="term" value="F:nucleic acid binding"/>
    <property type="evidence" value="ECO:0007669"/>
    <property type="project" value="InterPro"/>
</dbReference>
<dbReference type="Pfam" id="PF13456">
    <property type="entry name" value="RVT_3"/>
    <property type="match status" value="1"/>
</dbReference>
<evidence type="ECO:0000259" key="1">
    <source>
        <dbReference type="Pfam" id="PF13456"/>
    </source>
</evidence>
<dbReference type="InterPro" id="IPR052929">
    <property type="entry name" value="RNase_H-like_EbsB-rel"/>
</dbReference>
<dbReference type="GO" id="GO:0004523">
    <property type="term" value="F:RNA-DNA hybrid ribonuclease activity"/>
    <property type="evidence" value="ECO:0007669"/>
    <property type="project" value="InterPro"/>
</dbReference>
<dbReference type="Proteomes" id="UP000712281">
    <property type="component" value="Unassembled WGS sequence"/>
</dbReference>
<organism evidence="2 3">
    <name type="scientific">Brassica cretica</name>
    <name type="common">Mustard</name>
    <dbReference type="NCBI Taxonomy" id="69181"/>
    <lineage>
        <taxon>Eukaryota</taxon>
        <taxon>Viridiplantae</taxon>
        <taxon>Streptophyta</taxon>
        <taxon>Embryophyta</taxon>
        <taxon>Tracheophyta</taxon>
        <taxon>Spermatophyta</taxon>
        <taxon>Magnoliopsida</taxon>
        <taxon>eudicotyledons</taxon>
        <taxon>Gunneridae</taxon>
        <taxon>Pentapetalae</taxon>
        <taxon>rosids</taxon>
        <taxon>malvids</taxon>
        <taxon>Brassicales</taxon>
        <taxon>Brassicaceae</taxon>
        <taxon>Brassiceae</taxon>
        <taxon>Brassica</taxon>
    </lineage>
</organism>
<evidence type="ECO:0000313" key="3">
    <source>
        <dbReference type="Proteomes" id="UP000712281"/>
    </source>
</evidence>
<dbReference type="EMBL" id="QGKW02000717">
    <property type="protein sequence ID" value="KAF2596011.1"/>
    <property type="molecule type" value="Genomic_DNA"/>
</dbReference>
<evidence type="ECO:0000313" key="2">
    <source>
        <dbReference type="EMBL" id="KAF2596011.1"/>
    </source>
</evidence>
<dbReference type="SUPFAM" id="SSF53098">
    <property type="entry name" value="Ribonuclease H-like"/>
    <property type="match status" value="1"/>
</dbReference>